<keyword evidence="2" id="KW-0813">Transport</keyword>
<dbReference type="EMBL" id="BAABKO010000004">
    <property type="protein sequence ID" value="GAA4777779.1"/>
    <property type="molecule type" value="Genomic_DNA"/>
</dbReference>
<dbReference type="PIRSF" id="PIRSF002741">
    <property type="entry name" value="MppA"/>
    <property type="match status" value="1"/>
</dbReference>
<feature type="domain" description="Solute-binding protein family 5" evidence="5">
    <location>
        <begin position="83"/>
        <end position="439"/>
    </location>
</feature>
<dbReference type="InterPro" id="IPR030678">
    <property type="entry name" value="Peptide/Ni-bd"/>
</dbReference>
<evidence type="ECO:0000256" key="1">
    <source>
        <dbReference type="ARBA" id="ARBA00005695"/>
    </source>
</evidence>
<evidence type="ECO:0000313" key="6">
    <source>
        <dbReference type="EMBL" id="GAA4777779.1"/>
    </source>
</evidence>
<sequence length="537" mass="58038">MTLTRSRTFAAALAAGALLLSGCAASAAPAEGSSTEPVSGGTLVHALPALDAGWQQQAANNWYKSQVWAQLVETLVYVDADGTVHPWLAESWEQSDDGLVYTFHLRDDVTFSDGTALTAETVARNLDVLGLGDVDQGIARSPMIPLEYVAAEAVDALTVEVTLSSPNGGFLPSLGFFAAGILGDATLDLPLEGQSDIANVVGTGPFVFESEEAERSIDLVRRDDYDWASDAFEHEGAAYLDGITFTVLSEDGARLGALESNQIDSLHYVQPSEEERLEADGWNVVHAPYFGTPINFVLRPETAILSDERVRQALQIGIDRQELVDTVYNAAWKPATSSIQQASPGWVDLSEQLAYDPDGAAHLLEDAGWEEGADGIREKDGERLVLPGYTSPNLNTTPQLLELIAQQLREIGVDLEITQTDASTYGEIFASAETPLIPTANTFLDPATLRQYWGVDATNQFKLTSDVLEPLLADVAQTTASTAERDEALRILQETTVSEAYTVPLVDNYQVYVTGEQVHGLTTNAVGRPYFYDTWKG</sequence>
<dbReference type="Proteomes" id="UP001501645">
    <property type="component" value="Unassembled WGS sequence"/>
</dbReference>
<accession>A0ABP9ABC9</accession>
<dbReference type="Gene3D" id="3.40.190.10">
    <property type="entry name" value="Periplasmic binding protein-like II"/>
    <property type="match status" value="1"/>
</dbReference>
<dbReference type="Gene3D" id="3.10.105.10">
    <property type="entry name" value="Dipeptide-binding Protein, Domain 3"/>
    <property type="match status" value="1"/>
</dbReference>
<evidence type="ECO:0000256" key="3">
    <source>
        <dbReference type="ARBA" id="ARBA00022729"/>
    </source>
</evidence>
<evidence type="ECO:0000256" key="2">
    <source>
        <dbReference type="ARBA" id="ARBA00022448"/>
    </source>
</evidence>
<dbReference type="InterPro" id="IPR039424">
    <property type="entry name" value="SBP_5"/>
</dbReference>
<feature type="chain" id="PRO_5047280358" evidence="4">
    <location>
        <begin position="28"/>
        <end position="537"/>
    </location>
</feature>
<dbReference type="InterPro" id="IPR000914">
    <property type="entry name" value="SBP_5_dom"/>
</dbReference>
<evidence type="ECO:0000259" key="5">
    <source>
        <dbReference type="Pfam" id="PF00496"/>
    </source>
</evidence>
<reference evidence="7" key="1">
    <citation type="journal article" date="2019" name="Int. J. Syst. Evol. Microbiol.">
        <title>The Global Catalogue of Microorganisms (GCM) 10K type strain sequencing project: providing services to taxonomists for standard genome sequencing and annotation.</title>
        <authorList>
            <consortium name="The Broad Institute Genomics Platform"/>
            <consortium name="The Broad Institute Genome Sequencing Center for Infectious Disease"/>
            <person name="Wu L."/>
            <person name="Ma J."/>
        </authorList>
    </citation>
    <scope>NUCLEOTIDE SEQUENCE [LARGE SCALE GENOMIC DNA]</scope>
    <source>
        <strain evidence="7">JCM 18537</strain>
    </source>
</reference>
<dbReference type="SUPFAM" id="SSF53850">
    <property type="entry name" value="Periplasmic binding protein-like II"/>
    <property type="match status" value="1"/>
</dbReference>
<comment type="similarity">
    <text evidence="1">Belongs to the bacterial solute-binding protein 5 family.</text>
</comment>
<dbReference type="CDD" id="cd08492">
    <property type="entry name" value="PBP2_NikA_DppA_OppA_like_15"/>
    <property type="match status" value="1"/>
</dbReference>
<keyword evidence="3 4" id="KW-0732">Signal</keyword>
<dbReference type="Pfam" id="PF00496">
    <property type="entry name" value="SBP_bac_5"/>
    <property type="match status" value="1"/>
</dbReference>
<dbReference type="RefSeq" id="WP_345439348.1">
    <property type="nucleotide sequence ID" value="NZ_BAABKO010000004.1"/>
</dbReference>
<protein>
    <submittedName>
        <fullName evidence="6">ABC transporter substrate-binding protein</fullName>
    </submittedName>
</protein>
<evidence type="ECO:0000313" key="7">
    <source>
        <dbReference type="Proteomes" id="UP001501645"/>
    </source>
</evidence>
<comment type="caution">
    <text evidence="6">The sequence shown here is derived from an EMBL/GenBank/DDBJ whole genome shotgun (WGS) entry which is preliminary data.</text>
</comment>
<dbReference type="PANTHER" id="PTHR30290:SF9">
    <property type="entry name" value="OLIGOPEPTIDE-BINDING PROTEIN APPA"/>
    <property type="match status" value="1"/>
</dbReference>
<proteinExistence type="inferred from homology"/>
<gene>
    <name evidence="6" type="ORF">GCM10023351_23310</name>
</gene>
<organism evidence="6 7">
    <name type="scientific">Microbacterium gilvum</name>
    <dbReference type="NCBI Taxonomy" id="1336204"/>
    <lineage>
        <taxon>Bacteria</taxon>
        <taxon>Bacillati</taxon>
        <taxon>Actinomycetota</taxon>
        <taxon>Actinomycetes</taxon>
        <taxon>Micrococcales</taxon>
        <taxon>Microbacteriaceae</taxon>
        <taxon>Microbacterium</taxon>
    </lineage>
</organism>
<name>A0ABP9ABC9_9MICO</name>
<evidence type="ECO:0000256" key="4">
    <source>
        <dbReference type="SAM" id="SignalP"/>
    </source>
</evidence>
<dbReference type="PROSITE" id="PS51257">
    <property type="entry name" value="PROKAR_LIPOPROTEIN"/>
    <property type="match status" value="1"/>
</dbReference>
<dbReference type="PANTHER" id="PTHR30290">
    <property type="entry name" value="PERIPLASMIC BINDING COMPONENT OF ABC TRANSPORTER"/>
    <property type="match status" value="1"/>
</dbReference>
<feature type="signal peptide" evidence="4">
    <location>
        <begin position="1"/>
        <end position="27"/>
    </location>
</feature>
<keyword evidence="7" id="KW-1185">Reference proteome</keyword>